<protein>
    <submittedName>
        <fullName evidence="1">Uncharacterized protein</fullName>
    </submittedName>
</protein>
<keyword evidence="2" id="KW-1185">Reference proteome</keyword>
<proteinExistence type="predicted"/>
<dbReference type="EMBL" id="DS989846">
    <property type="protein sequence ID" value="EDX76622.1"/>
    <property type="molecule type" value="Genomic_DNA"/>
</dbReference>
<evidence type="ECO:0000313" key="2">
    <source>
        <dbReference type="Proteomes" id="UP000003835"/>
    </source>
</evidence>
<gene>
    <name evidence="1" type="ORF">MC7420_4878</name>
</gene>
<dbReference type="AlphaFoldDB" id="B4VP20"/>
<dbReference type="HOGENOM" id="CLU_3134461_0_0_3"/>
<accession>B4VP20</accession>
<name>B4VP20_9CYAN</name>
<dbReference type="Proteomes" id="UP000003835">
    <property type="component" value="Unassembled WGS sequence"/>
</dbReference>
<sequence length="49" mass="5466">MMTINQSLQRLIYGSAIANYPAIPDVLRNVNKPQTLTVPCSLILPNLNR</sequence>
<dbReference type="STRING" id="118168.MC7420_4878"/>
<evidence type="ECO:0000313" key="1">
    <source>
        <dbReference type="EMBL" id="EDX76622.1"/>
    </source>
</evidence>
<reference evidence="1 2" key="1">
    <citation type="submission" date="2008-07" db="EMBL/GenBank/DDBJ databases">
        <authorList>
            <person name="Tandeau de Marsac N."/>
            <person name="Ferriera S."/>
            <person name="Johnson J."/>
            <person name="Kravitz S."/>
            <person name="Beeson K."/>
            <person name="Sutton G."/>
            <person name="Rogers Y.-H."/>
            <person name="Friedman R."/>
            <person name="Frazier M."/>
            <person name="Venter J.C."/>
        </authorList>
    </citation>
    <scope>NUCLEOTIDE SEQUENCE [LARGE SCALE GENOMIC DNA]</scope>
    <source>
        <strain evidence="1 2">PCC 7420</strain>
    </source>
</reference>
<organism evidence="1 2">
    <name type="scientific">Coleofasciculus chthonoplastes PCC 7420</name>
    <dbReference type="NCBI Taxonomy" id="118168"/>
    <lineage>
        <taxon>Bacteria</taxon>
        <taxon>Bacillati</taxon>
        <taxon>Cyanobacteriota</taxon>
        <taxon>Cyanophyceae</taxon>
        <taxon>Coleofasciculales</taxon>
        <taxon>Coleofasciculaceae</taxon>
        <taxon>Coleofasciculus</taxon>
    </lineage>
</organism>